<evidence type="ECO:0000313" key="1">
    <source>
        <dbReference type="EMBL" id="DAD91289.1"/>
    </source>
</evidence>
<name>A0A8S5N9G6_9CAUD</name>
<reference evidence="1" key="1">
    <citation type="journal article" date="2021" name="Proc. Natl. Acad. Sci. U.S.A.">
        <title>A Catalog of Tens of Thousands of Viruses from Human Metagenomes Reveals Hidden Associations with Chronic Diseases.</title>
        <authorList>
            <person name="Tisza M.J."/>
            <person name="Buck C.B."/>
        </authorList>
    </citation>
    <scope>NUCLEOTIDE SEQUENCE</scope>
    <source>
        <strain evidence="1">CtL5G6</strain>
    </source>
</reference>
<sequence length="129" mass="15053">MLVNVPGAGRPLDLSRALDGKLHYSKRQITVQATCLRPKDQLDVLQKELEALLQGQWVRFRFKKDAYFWRGFCTVSMQRKEHSALVTLTAVCNPYNYNLTAYMGSAWLWDTFNFEKDTIYDVRTEVKNL</sequence>
<dbReference type="EMBL" id="BK015109">
    <property type="protein sequence ID" value="DAD91289.1"/>
    <property type="molecule type" value="Genomic_DNA"/>
</dbReference>
<accession>A0A8S5N9G6</accession>
<proteinExistence type="predicted"/>
<organism evidence="1">
    <name type="scientific">Siphoviridae sp. ctL5G6</name>
    <dbReference type="NCBI Taxonomy" id="2826247"/>
    <lineage>
        <taxon>Viruses</taxon>
        <taxon>Duplodnaviria</taxon>
        <taxon>Heunggongvirae</taxon>
        <taxon>Uroviricota</taxon>
        <taxon>Caudoviricetes</taxon>
    </lineage>
</organism>
<protein>
    <submittedName>
        <fullName evidence="1">Distal tail protein</fullName>
    </submittedName>
</protein>